<evidence type="ECO:0000256" key="3">
    <source>
        <dbReference type="ARBA" id="ARBA00012483"/>
    </source>
</evidence>
<feature type="domain" description="RING-type" evidence="12">
    <location>
        <begin position="1012"/>
        <end position="1091"/>
    </location>
</feature>
<dbReference type="PANTHER" id="PTHR38924">
    <property type="entry name" value="ASPARAGINE AND ASPARTATE RICH PROTEIN 1"/>
    <property type="match status" value="1"/>
</dbReference>
<dbReference type="GO" id="GO:0008270">
    <property type="term" value="F:zinc ion binding"/>
    <property type="evidence" value="ECO:0007669"/>
    <property type="project" value="UniProtKB-KW"/>
</dbReference>
<evidence type="ECO:0000256" key="9">
    <source>
        <dbReference type="ARBA" id="ARBA00046341"/>
    </source>
</evidence>
<dbReference type="Pfam" id="PF02207">
    <property type="entry name" value="zf-UBR"/>
    <property type="match status" value="1"/>
</dbReference>
<keyword evidence="4" id="KW-0808">Transferase</keyword>
<evidence type="ECO:0000256" key="11">
    <source>
        <dbReference type="PROSITE-ProRule" id="PRU00508"/>
    </source>
</evidence>
<dbReference type="PROSITE" id="PS50089">
    <property type="entry name" value="ZF_RING_2"/>
    <property type="match status" value="1"/>
</dbReference>
<evidence type="ECO:0000256" key="2">
    <source>
        <dbReference type="ARBA" id="ARBA00004906"/>
    </source>
</evidence>
<evidence type="ECO:0000256" key="10">
    <source>
        <dbReference type="PROSITE-ProRule" id="PRU00175"/>
    </source>
</evidence>
<keyword evidence="5" id="KW-0479">Metal-binding</keyword>
<evidence type="ECO:0000313" key="15">
    <source>
        <dbReference type="Proteomes" id="UP000688137"/>
    </source>
</evidence>
<reference evidence="14" key="1">
    <citation type="submission" date="2021-01" db="EMBL/GenBank/DDBJ databases">
        <authorList>
            <consortium name="Genoscope - CEA"/>
            <person name="William W."/>
        </authorList>
    </citation>
    <scope>NUCLEOTIDE SEQUENCE</scope>
</reference>
<evidence type="ECO:0000256" key="6">
    <source>
        <dbReference type="ARBA" id="ARBA00022771"/>
    </source>
</evidence>
<dbReference type="PANTHER" id="PTHR38924:SF2">
    <property type="entry name" value="CHROMOSOME UNDETERMINED SCAFFOLD_10, WHOLE GENOME SHOTGUN SEQUENCE"/>
    <property type="match status" value="1"/>
</dbReference>
<dbReference type="EMBL" id="CAJJDM010000094">
    <property type="protein sequence ID" value="CAD8092854.1"/>
    <property type="molecule type" value="Genomic_DNA"/>
</dbReference>
<protein>
    <recommendedName>
        <fullName evidence="3">RING-type E3 ubiquitin transferase</fullName>
        <ecNumber evidence="3">2.3.2.27</ecNumber>
    </recommendedName>
</protein>
<dbReference type="CDD" id="cd19670">
    <property type="entry name" value="UBR-box_UBR1_2_3"/>
    <property type="match status" value="1"/>
</dbReference>
<feature type="zinc finger region" description="UBR-type" evidence="11">
    <location>
        <begin position="51"/>
        <end position="121"/>
    </location>
</feature>
<organism evidence="14 15">
    <name type="scientific">Paramecium primaurelia</name>
    <dbReference type="NCBI Taxonomy" id="5886"/>
    <lineage>
        <taxon>Eukaryota</taxon>
        <taxon>Sar</taxon>
        <taxon>Alveolata</taxon>
        <taxon>Ciliophora</taxon>
        <taxon>Intramacronucleata</taxon>
        <taxon>Oligohymenophorea</taxon>
        <taxon>Peniculida</taxon>
        <taxon>Parameciidae</taxon>
        <taxon>Paramecium</taxon>
    </lineage>
</organism>
<keyword evidence="8" id="KW-0862">Zinc</keyword>
<dbReference type="PROSITE" id="PS51157">
    <property type="entry name" value="ZF_UBR"/>
    <property type="match status" value="1"/>
</dbReference>
<gene>
    <name evidence="14" type="ORF">PPRIM_AZ9-3.1.T0910161</name>
</gene>
<evidence type="ECO:0000256" key="5">
    <source>
        <dbReference type="ARBA" id="ARBA00022723"/>
    </source>
</evidence>
<evidence type="ECO:0000256" key="4">
    <source>
        <dbReference type="ARBA" id="ARBA00022679"/>
    </source>
</evidence>
<sequence length="1438" mass="169209">MDIQKYIGIILNAAKIQETMKDFELVQYVLELSDNELENNIIKLKGTGNKKQCSASFSKNTLYFQCFDCCKEPNHVYCQECYMPEKHQNHVVTFNYLNSGCCDCGDTLIMKKKSFCNKHSQSQIEMPIPEKLFGINLTERLRQFIMISFGLLFECIQKIVDYTDQTMFQIQNAIQILNLENSLKFIEDNKQELLEKQIAQEQGQKLYTLLFKILQYLSKDNIPWSYAISKFLQIPIDVNIQKFIKLYHVHSNDPLFNFKLDKQQQICQCSILNLIIKHYVFFSRFLQQDSNNISDLFYEFHVDDNFKPYICKQIIINFNHLYNPIQKFKLITINNQEIKITLNTINYTEYKKINEIFPKLAQDKNITKIYCKNKVERASIFGYLYQLIGHLMIILINLKKESKNPNVYSMFELFSNQLLQLPICNYQSQLFCQSFEDIIVQQFNNNIVKKLFEQISEILYLEDDKFKFSSILPNNPIFSKLQQNSLLIYVLTKIYPCQQTETTTFHFLNPDKQKKFQISLEIQISTLQNYRKMLSVLVETWKDVYKQNKIGSQNIFRLVINYFFNNYITSFTLKSGSKLQNYLSNIVICDRNFITLLSLFLIDYNDSQEAQESLLEISGLNQNIFKQVMLKLLKRTLLNIIVLNKKGNPSLYKGQIKLFNKQLKLQEVSLEQVDVAYIQLYAFLFGSEGINDIISNYIQIATFFNYKQNPQFLICRIAQTDYDLIQCVGDIFGQDSSEQFQKGLNKLFQTIFFVQSFYKENELRELLKQFSYDSSINLQNLILSSCVLNQDNEQLQLKRSLLPVQYEPIYAQLVLKLKDQITDKLRSQNDLQSELFGTSLENELNLLNQHKSTLTYKRQAILKAIAADKEQIILQNILENLLIQQQQGEIQQVSQILVKHSFYINLVLLCNKNFQNPYSNLSQYLQAISQICLHILENVNLNQTINNIFSIFVKQIDDKLIGNYSQIESDAQKACKTQIKKKLYLEKFNNMSQSFNSQIQVDTPTQNTTVNCSLCLLQFENDQLQYRGLLITYSNIHQFIDKLPKLQNQKVDFFSIIASSCQHTFHKKCLAQYKQQYVVGDFQYLRCPICNELYNFPFINSIQIKSTQDKILLQNFEFFLRTLNDNKIMEYYQKHTINNELNIPSVLDEIFSQVLCNLLFQLLSDLTKFKEKNTHLLLQDVLILLRIIYQQTQNTILEQIQNNDNQILFKIIKLLLQSKIKQNNINQLKSGLDNILHGDVNKTAILEALTQHFIIAQFEQQQLSYDIQKIRFELEQNYIEKFQLNFKDFLIKHYLKPCQKKSCQFLPLSKINNQEPSQFICLICFKKMCAHYCGKPSKKNIGNLSRHCSKRHNGKTIYLYLRNSQFVIMQQPYIIINNNPLFKNLLGELPFIGNYQSSHYEQFNLNVKAINQIIEIILQDKFIHSLIQNPKKVQQTTM</sequence>
<evidence type="ECO:0000256" key="7">
    <source>
        <dbReference type="ARBA" id="ARBA00022786"/>
    </source>
</evidence>
<dbReference type="OMA" id="CQMFELP"/>
<accession>A0A8S1NZA8</accession>
<comment type="catalytic activity">
    <reaction evidence="1">
        <text>S-ubiquitinyl-[E2 ubiquitin-conjugating enzyme]-L-cysteine + [acceptor protein]-L-lysine = [E2 ubiquitin-conjugating enzyme]-L-cysteine + N(6)-ubiquitinyl-[acceptor protein]-L-lysine.</text>
        <dbReference type="EC" id="2.3.2.27"/>
    </reaction>
</comment>
<dbReference type="InterPro" id="IPR003126">
    <property type="entry name" value="Znf_UBR"/>
</dbReference>
<comment type="caution">
    <text evidence="14">The sequence shown here is derived from an EMBL/GenBank/DDBJ whole genome shotgun (WGS) entry which is preliminary data.</text>
</comment>
<evidence type="ECO:0000313" key="14">
    <source>
        <dbReference type="EMBL" id="CAD8092854.1"/>
    </source>
</evidence>
<keyword evidence="15" id="KW-1185">Reference proteome</keyword>
<keyword evidence="6 10" id="KW-0863">Zinc-finger</keyword>
<dbReference type="FunFam" id="2.10.110.30:FF:000002">
    <property type="entry name" value="Putative e3 ubiquitin-protein ligase ubr3"/>
    <property type="match status" value="1"/>
</dbReference>
<proteinExistence type="inferred from homology"/>
<name>A0A8S1NZA8_PARPR</name>
<evidence type="ECO:0000259" key="13">
    <source>
        <dbReference type="PROSITE" id="PS51157"/>
    </source>
</evidence>
<comment type="pathway">
    <text evidence="2">Protein modification; protein ubiquitination.</text>
</comment>
<dbReference type="InterPro" id="IPR001841">
    <property type="entry name" value="Znf_RING"/>
</dbReference>
<dbReference type="GO" id="GO:0061630">
    <property type="term" value="F:ubiquitin protein ligase activity"/>
    <property type="evidence" value="ECO:0007669"/>
    <property type="project" value="UniProtKB-EC"/>
</dbReference>
<keyword evidence="7" id="KW-0833">Ubl conjugation pathway</keyword>
<comment type="similarity">
    <text evidence="9">Belongs to the E3 ubiquitin-protein ligase UBR1-like family.</text>
</comment>
<feature type="domain" description="UBR-type" evidence="13">
    <location>
        <begin position="51"/>
        <end position="121"/>
    </location>
</feature>
<evidence type="ECO:0000259" key="12">
    <source>
        <dbReference type="PROSITE" id="PS50089"/>
    </source>
</evidence>
<dbReference type="SMART" id="SM00396">
    <property type="entry name" value="ZnF_UBR1"/>
    <property type="match status" value="1"/>
</dbReference>
<evidence type="ECO:0000256" key="8">
    <source>
        <dbReference type="ARBA" id="ARBA00022833"/>
    </source>
</evidence>
<dbReference type="EC" id="2.3.2.27" evidence="3"/>
<dbReference type="Proteomes" id="UP000688137">
    <property type="component" value="Unassembled WGS sequence"/>
</dbReference>
<evidence type="ECO:0000256" key="1">
    <source>
        <dbReference type="ARBA" id="ARBA00000900"/>
    </source>
</evidence>